<feature type="compositionally biased region" description="Polar residues" evidence="1">
    <location>
        <begin position="81"/>
        <end position="92"/>
    </location>
</feature>
<dbReference type="AlphaFoldDB" id="A0A9Q1DWS2"/>
<comment type="caution">
    <text evidence="2">The sequence shown here is derived from an EMBL/GenBank/DDBJ whole genome shotgun (WGS) entry which is preliminary data.</text>
</comment>
<name>A0A9Q1DWS2_CONCO</name>
<protein>
    <submittedName>
        <fullName evidence="2">Uncharacterized protein</fullName>
    </submittedName>
</protein>
<accession>A0A9Q1DWS2</accession>
<evidence type="ECO:0000256" key="1">
    <source>
        <dbReference type="SAM" id="MobiDB-lite"/>
    </source>
</evidence>
<evidence type="ECO:0000313" key="2">
    <source>
        <dbReference type="EMBL" id="KAJ8283207.1"/>
    </source>
</evidence>
<dbReference type="EMBL" id="JAFJMO010000002">
    <property type="protein sequence ID" value="KAJ8283207.1"/>
    <property type="molecule type" value="Genomic_DNA"/>
</dbReference>
<sequence length="132" mass="14369">MTSSTSRPCVTPERPVAAAASRARHNALALSRGWPSSRQTASATPTPLLRAGLIALRLYKPERSFQPLSEQRPSPRRGSLRKQNSEIANYSASDAKPDVETATPRSRRSAPSSQIGLPGNGRSRTLRETHVR</sequence>
<gene>
    <name evidence="2" type="ORF">COCON_G00020570</name>
</gene>
<organism evidence="2 3">
    <name type="scientific">Conger conger</name>
    <name type="common">Conger eel</name>
    <name type="synonym">Muraena conger</name>
    <dbReference type="NCBI Taxonomy" id="82655"/>
    <lineage>
        <taxon>Eukaryota</taxon>
        <taxon>Metazoa</taxon>
        <taxon>Chordata</taxon>
        <taxon>Craniata</taxon>
        <taxon>Vertebrata</taxon>
        <taxon>Euteleostomi</taxon>
        <taxon>Actinopterygii</taxon>
        <taxon>Neopterygii</taxon>
        <taxon>Teleostei</taxon>
        <taxon>Anguilliformes</taxon>
        <taxon>Congridae</taxon>
        <taxon>Conger</taxon>
    </lineage>
</organism>
<keyword evidence="3" id="KW-1185">Reference proteome</keyword>
<feature type="compositionally biased region" description="Low complexity" evidence="1">
    <location>
        <begin position="101"/>
        <end position="113"/>
    </location>
</feature>
<feature type="region of interest" description="Disordered" evidence="1">
    <location>
        <begin position="61"/>
        <end position="132"/>
    </location>
</feature>
<reference evidence="2" key="1">
    <citation type="journal article" date="2023" name="Science">
        <title>Genome structures resolve the early diversification of teleost fishes.</title>
        <authorList>
            <person name="Parey E."/>
            <person name="Louis A."/>
            <person name="Montfort J."/>
            <person name="Bouchez O."/>
            <person name="Roques C."/>
            <person name="Iampietro C."/>
            <person name="Lluch J."/>
            <person name="Castinel A."/>
            <person name="Donnadieu C."/>
            <person name="Desvignes T."/>
            <person name="Floi Bucao C."/>
            <person name="Jouanno E."/>
            <person name="Wen M."/>
            <person name="Mejri S."/>
            <person name="Dirks R."/>
            <person name="Jansen H."/>
            <person name="Henkel C."/>
            <person name="Chen W.J."/>
            <person name="Zahm M."/>
            <person name="Cabau C."/>
            <person name="Klopp C."/>
            <person name="Thompson A.W."/>
            <person name="Robinson-Rechavi M."/>
            <person name="Braasch I."/>
            <person name="Lecointre G."/>
            <person name="Bobe J."/>
            <person name="Postlethwait J.H."/>
            <person name="Berthelot C."/>
            <person name="Roest Crollius H."/>
            <person name="Guiguen Y."/>
        </authorList>
    </citation>
    <scope>NUCLEOTIDE SEQUENCE</scope>
    <source>
        <strain evidence="2">Concon-B</strain>
    </source>
</reference>
<dbReference type="Proteomes" id="UP001152803">
    <property type="component" value="Unassembled WGS sequence"/>
</dbReference>
<proteinExistence type="predicted"/>
<feature type="region of interest" description="Disordered" evidence="1">
    <location>
        <begin position="1"/>
        <end position="24"/>
    </location>
</feature>
<evidence type="ECO:0000313" key="3">
    <source>
        <dbReference type="Proteomes" id="UP001152803"/>
    </source>
</evidence>